<reference evidence="1" key="2">
    <citation type="journal article" date="2015" name="Fish Shellfish Immunol.">
        <title>Early steps in the European eel (Anguilla anguilla)-Vibrio vulnificus interaction in the gills: Role of the RtxA13 toxin.</title>
        <authorList>
            <person name="Callol A."/>
            <person name="Pajuelo D."/>
            <person name="Ebbesson L."/>
            <person name="Teles M."/>
            <person name="MacKenzie S."/>
            <person name="Amaro C."/>
        </authorList>
    </citation>
    <scope>NUCLEOTIDE SEQUENCE</scope>
</reference>
<evidence type="ECO:0000313" key="1">
    <source>
        <dbReference type="EMBL" id="JAH60536.1"/>
    </source>
</evidence>
<organism evidence="1">
    <name type="scientific">Anguilla anguilla</name>
    <name type="common">European freshwater eel</name>
    <name type="synonym">Muraena anguilla</name>
    <dbReference type="NCBI Taxonomy" id="7936"/>
    <lineage>
        <taxon>Eukaryota</taxon>
        <taxon>Metazoa</taxon>
        <taxon>Chordata</taxon>
        <taxon>Craniata</taxon>
        <taxon>Vertebrata</taxon>
        <taxon>Euteleostomi</taxon>
        <taxon>Actinopterygii</taxon>
        <taxon>Neopterygii</taxon>
        <taxon>Teleostei</taxon>
        <taxon>Anguilliformes</taxon>
        <taxon>Anguillidae</taxon>
        <taxon>Anguilla</taxon>
    </lineage>
</organism>
<dbReference type="EMBL" id="GBXM01048041">
    <property type="protein sequence ID" value="JAH60536.1"/>
    <property type="molecule type" value="Transcribed_RNA"/>
</dbReference>
<accession>A0A0E9U403</accession>
<sequence>MLNMSDIEVPGKNLTNVLTQNLSR</sequence>
<reference evidence="1" key="1">
    <citation type="submission" date="2014-11" db="EMBL/GenBank/DDBJ databases">
        <authorList>
            <person name="Amaro Gonzalez C."/>
        </authorList>
    </citation>
    <scope>NUCLEOTIDE SEQUENCE</scope>
</reference>
<protein>
    <submittedName>
        <fullName evidence="1">Uncharacterized protein</fullName>
    </submittedName>
</protein>
<dbReference type="AlphaFoldDB" id="A0A0E9U403"/>
<proteinExistence type="predicted"/>
<name>A0A0E9U403_ANGAN</name>